<evidence type="ECO:0000256" key="1">
    <source>
        <dbReference type="ARBA" id="ARBA00004651"/>
    </source>
</evidence>
<feature type="region of interest" description="Disordered" evidence="7">
    <location>
        <begin position="496"/>
        <end position="515"/>
    </location>
</feature>
<evidence type="ECO:0000313" key="12">
    <source>
        <dbReference type="Proteomes" id="UP000268291"/>
    </source>
</evidence>
<comment type="subcellular location">
    <subcellularLocation>
        <location evidence="1">Cell membrane</location>
        <topology evidence="1">Multi-pass membrane protein</topology>
    </subcellularLocation>
</comment>
<accession>A0A2P8GSG5</accession>
<protein>
    <submittedName>
        <fullName evidence="10">Lipopolysaccharide biosynthesis protein</fullName>
    </submittedName>
    <submittedName>
        <fullName evidence="9">PST family polysaccharide transporter</fullName>
    </submittedName>
</protein>
<feature type="transmembrane region" description="Helical" evidence="8">
    <location>
        <begin position="52"/>
        <end position="69"/>
    </location>
</feature>
<keyword evidence="4 8" id="KW-0812">Transmembrane</keyword>
<reference evidence="9 11" key="1">
    <citation type="submission" date="2018-03" db="EMBL/GenBank/DDBJ databases">
        <title>Genomic Encyclopedia of Archaeal and Bacterial Type Strains, Phase II (KMG-II): from individual species to whole genera.</title>
        <authorList>
            <person name="Goeker M."/>
        </authorList>
    </citation>
    <scope>NUCLEOTIDE SEQUENCE [LARGE SCALE GENOMIC DNA]</scope>
    <source>
        <strain evidence="9 11">DSM 21548</strain>
    </source>
</reference>
<dbReference type="PANTHER" id="PTHR30250:SF10">
    <property type="entry name" value="LIPOPOLYSACCHARIDE BIOSYNTHESIS PROTEIN WZXC"/>
    <property type="match status" value="1"/>
</dbReference>
<dbReference type="EMBL" id="RZGY01000003">
    <property type="protein sequence ID" value="RUQ84392.1"/>
    <property type="molecule type" value="Genomic_DNA"/>
</dbReference>
<evidence type="ECO:0000313" key="9">
    <source>
        <dbReference type="EMBL" id="PSL36897.1"/>
    </source>
</evidence>
<feature type="transmembrane region" description="Helical" evidence="8">
    <location>
        <begin position="390"/>
        <end position="412"/>
    </location>
</feature>
<dbReference type="Proteomes" id="UP000268291">
    <property type="component" value="Unassembled WGS sequence"/>
</dbReference>
<dbReference type="EMBL" id="PYAU01000001">
    <property type="protein sequence ID" value="PSL36897.1"/>
    <property type="molecule type" value="Genomic_DNA"/>
</dbReference>
<feature type="transmembrane region" description="Helical" evidence="8">
    <location>
        <begin position="21"/>
        <end position="46"/>
    </location>
</feature>
<feature type="transmembrane region" description="Helical" evidence="8">
    <location>
        <begin position="302"/>
        <end position="320"/>
    </location>
</feature>
<dbReference type="Proteomes" id="UP000241203">
    <property type="component" value="Unassembled WGS sequence"/>
</dbReference>
<feature type="transmembrane region" description="Helical" evidence="8">
    <location>
        <begin position="366"/>
        <end position="384"/>
    </location>
</feature>
<dbReference type="GO" id="GO:0005886">
    <property type="term" value="C:plasma membrane"/>
    <property type="evidence" value="ECO:0007669"/>
    <property type="project" value="UniProtKB-SubCell"/>
</dbReference>
<evidence type="ECO:0000256" key="8">
    <source>
        <dbReference type="SAM" id="Phobius"/>
    </source>
</evidence>
<evidence type="ECO:0000256" key="3">
    <source>
        <dbReference type="ARBA" id="ARBA00022475"/>
    </source>
</evidence>
<evidence type="ECO:0000256" key="7">
    <source>
        <dbReference type="SAM" id="MobiDB-lite"/>
    </source>
</evidence>
<evidence type="ECO:0000313" key="11">
    <source>
        <dbReference type="Proteomes" id="UP000241203"/>
    </source>
</evidence>
<dbReference type="Pfam" id="PF13440">
    <property type="entry name" value="Polysacc_synt_3"/>
    <property type="match status" value="1"/>
</dbReference>
<keyword evidence="3" id="KW-1003">Cell membrane</keyword>
<dbReference type="RefSeq" id="WP_106562118.1">
    <property type="nucleotide sequence ID" value="NZ_PYAU01000001.1"/>
</dbReference>
<feature type="transmembrane region" description="Helical" evidence="8">
    <location>
        <begin position="122"/>
        <end position="140"/>
    </location>
</feature>
<evidence type="ECO:0000313" key="10">
    <source>
        <dbReference type="EMBL" id="RUQ84392.1"/>
    </source>
</evidence>
<keyword evidence="5 8" id="KW-1133">Transmembrane helix</keyword>
<dbReference type="OrthoDB" id="9770347at2"/>
<dbReference type="AlphaFoldDB" id="A0A2P8GSG5"/>
<feature type="transmembrane region" description="Helical" evidence="8">
    <location>
        <begin position="90"/>
        <end position="116"/>
    </location>
</feature>
<comment type="caution">
    <text evidence="9">The sequence shown here is derived from an EMBL/GenBank/DDBJ whole genome shotgun (WGS) entry which is preliminary data.</text>
</comment>
<gene>
    <name evidence="9" type="ORF">CLV49_0499</name>
    <name evidence="10" type="ORF">ELQ93_16470</name>
</gene>
<reference evidence="10 12" key="2">
    <citation type="submission" date="2018-12" db="EMBL/GenBank/DDBJ databases">
        <authorList>
            <person name="hu s."/>
            <person name="Xu Y."/>
            <person name="Xu B."/>
            <person name="Li F."/>
        </authorList>
    </citation>
    <scope>NUCLEOTIDE SEQUENCE [LARGE SCALE GENOMIC DNA]</scope>
    <source>
        <strain evidence="10 12">KSW2-17</strain>
    </source>
</reference>
<feature type="transmembrane region" description="Helical" evidence="8">
    <location>
        <begin position="340"/>
        <end position="359"/>
    </location>
</feature>
<comment type="similarity">
    <text evidence="2">Belongs to the polysaccharide synthase family.</text>
</comment>
<evidence type="ECO:0000256" key="4">
    <source>
        <dbReference type="ARBA" id="ARBA00022692"/>
    </source>
</evidence>
<organism evidence="9 11">
    <name type="scientific">Labedella gwakjiensis</name>
    <dbReference type="NCBI Taxonomy" id="390269"/>
    <lineage>
        <taxon>Bacteria</taxon>
        <taxon>Bacillati</taxon>
        <taxon>Actinomycetota</taxon>
        <taxon>Actinomycetes</taxon>
        <taxon>Micrococcales</taxon>
        <taxon>Microbacteriaceae</taxon>
        <taxon>Labedella</taxon>
    </lineage>
</organism>
<evidence type="ECO:0000256" key="2">
    <source>
        <dbReference type="ARBA" id="ARBA00007430"/>
    </source>
</evidence>
<feature type="transmembrane region" description="Helical" evidence="8">
    <location>
        <begin position="152"/>
        <end position="177"/>
    </location>
</feature>
<sequence length="515" mass="54672">MSTKAPTASSNGDFGRNAARGAAVTMGGQLVRILIQFVSVVVLSRLLSPDEYGLFTMVMVIVGVSEVFRDFGLSNAAIQAPSLSSRQRDVLFWANAGIGVALGVILFGVAYLIGALYGRPELIPLAQFMALTFVLNGIATQHRASLSRDLRFGALALIDVVASVGALAIAIVLAVSGASYWSLAWQMVSLALISLVLVMAASRWLPRLPRRGTDMTGFYRFGWNMVSTQLIGYAASNTDSLVLGLRFGPGPLGVYSRGFQLLMNPLNQLRAPITRVAIPVLSRMQAEHERLRFNSYVTRGQIALGYTLVAGLALVAGAAQPLVDVFLGPKWGEVPPVLRLLAVAGAFQTLALVGYWVYVSRGLTGHLFRFTLMSAGMKITFVLIGSQWGIVGVAAGFALEPVLSWPLSLWWLNRATPIPIRTLLVGVVRISAAAIIAGAAAFGATVLAAPAGAVVQILAAVVAEVMAYGLLALIVRPIRRDVLVLLEIVRTARRSKTTPPIEPGDAGPADDGSTL</sequence>
<proteinExistence type="inferred from homology"/>
<evidence type="ECO:0000256" key="5">
    <source>
        <dbReference type="ARBA" id="ARBA00022989"/>
    </source>
</evidence>
<evidence type="ECO:0000256" key="6">
    <source>
        <dbReference type="ARBA" id="ARBA00023136"/>
    </source>
</evidence>
<keyword evidence="6 8" id="KW-0472">Membrane</keyword>
<name>A0A2P8GSG5_9MICO</name>
<dbReference type="CDD" id="cd13127">
    <property type="entry name" value="MATE_tuaB_like"/>
    <property type="match status" value="1"/>
</dbReference>
<dbReference type="PANTHER" id="PTHR30250">
    <property type="entry name" value="PST FAMILY PREDICTED COLANIC ACID TRANSPORTER"/>
    <property type="match status" value="1"/>
</dbReference>
<feature type="transmembrane region" description="Helical" evidence="8">
    <location>
        <begin position="424"/>
        <end position="447"/>
    </location>
</feature>
<keyword evidence="12" id="KW-1185">Reference proteome</keyword>
<feature type="transmembrane region" description="Helical" evidence="8">
    <location>
        <begin position="183"/>
        <end position="205"/>
    </location>
</feature>
<feature type="transmembrane region" description="Helical" evidence="8">
    <location>
        <begin position="453"/>
        <end position="475"/>
    </location>
</feature>
<dbReference type="InterPro" id="IPR050833">
    <property type="entry name" value="Poly_Biosynth_Transport"/>
</dbReference>